<evidence type="ECO:0000313" key="12">
    <source>
        <dbReference type="Proteomes" id="UP000015104"/>
    </source>
</evidence>
<dbReference type="OrthoDB" id="296386at2759"/>
<evidence type="ECO:0000256" key="4">
    <source>
        <dbReference type="ARBA" id="ARBA00022692"/>
    </source>
</evidence>
<evidence type="ECO:0000256" key="1">
    <source>
        <dbReference type="ARBA" id="ARBA00004651"/>
    </source>
</evidence>
<organism evidence="11 12">
    <name type="scientific">Tetranychus urticae</name>
    <name type="common">Two-spotted spider mite</name>
    <dbReference type="NCBI Taxonomy" id="32264"/>
    <lineage>
        <taxon>Eukaryota</taxon>
        <taxon>Metazoa</taxon>
        <taxon>Ecdysozoa</taxon>
        <taxon>Arthropoda</taxon>
        <taxon>Chelicerata</taxon>
        <taxon>Arachnida</taxon>
        <taxon>Acari</taxon>
        <taxon>Acariformes</taxon>
        <taxon>Trombidiformes</taxon>
        <taxon>Prostigmata</taxon>
        <taxon>Eleutherengona</taxon>
        <taxon>Raphignathae</taxon>
        <taxon>Tetranychoidea</taxon>
        <taxon>Tetranychidae</taxon>
        <taxon>Tetranychus</taxon>
    </lineage>
</organism>
<keyword evidence="4 8" id="KW-0812">Transmembrane</keyword>
<feature type="domain" description="Anoctamin transmembrane" evidence="9">
    <location>
        <begin position="350"/>
        <end position="895"/>
    </location>
</feature>
<feature type="domain" description="Anoctamin dimerisation" evidence="10">
    <location>
        <begin position="77"/>
        <end position="139"/>
    </location>
</feature>
<feature type="domain" description="Anoctamin dimerisation" evidence="10">
    <location>
        <begin position="179"/>
        <end position="347"/>
    </location>
</feature>
<dbReference type="Pfam" id="PF16178">
    <property type="entry name" value="Anoct_dimer"/>
    <property type="match status" value="2"/>
</dbReference>
<dbReference type="InterPro" id="IPR007632">
    <property type="entry name" value="Anoctamin"/>
</dbReference>
<feature type="transmembrane region" description="Helical" evidence="8">
    <location>
        <begin position="601"/>
        <end position="622"/>
    </location>
</feature>
<dbReference type="AlphaFoldDB" id="T1JS39"/>
<reference evidence="12" key="1">
    <citation type="submission" date="2011-08" db="EMBL/GenBank/DDBJ databases">
        <authorList>
            <person name="Rombauts S."/>
        </authorList>
    </citation>
    <scope>NUCLEOTIDE SEQUENCE</scope>
    <source>
        <strain evidence="12">London</strain>
    </source>
</reference>
<dbReference type="InterPro" id="IPR049452">
    <property type="entry name" value="Anoctamin_TM"/>
</dbReference>
<evidence type="ECO:0000256" key="8">
    <source>
        <dbReference type="RuleBase" id="RU280814"/>
    </source>
</evidence>
<reference evidence="11" key="2">
    <citation type="submission" date="2015-06" db="UniProtKB">
        <authorList>
            <consortium name="EnsemblMetazoa"/>
        </authorList>
    </citation>
    <scope>IDENTIFICATION</scope>
</reference>
<proteinExistence type="inferred from homology"/>
<dbReference type="PANTHER" id="PTHR12308:SF87">
    <property type="entry name" value="ANOCTAMIN"/>
    <property type="match status" value="1"/>
</dbReference>
<keyword evidence="7" id="KW-0325">Glycoprotein</keyword>
<keyword evidence="3" id="KW-1003">Cell membrane</keyword>
<keyword evidence="6 8" id="KW-0472">Membrane</keyword>
<dbReference type="InterPro" id="IPR032394">
    <property type="entry name" value="Anoct_dimer"/>
</dbReference>
<gene>
    <name evidence="11" type="primary">107365199</name>
</gene>
<dbReference type="EMBL" id="CAEY01000458">
    <property type="status" value="NOT_ANNOTATED_CDS"/>
    <property type="molecule type" value="Genomic_DNA"/>
</dbReference>
<dbReference type="eggNOG" id="KOG2514">
    <property type="taxonomic scope" value="Eukaryota"/>
</dbReference>
<name>T1JS39_TETUR</name>
<dbReference type="HOGENOM" id="CLU_006685_1_3_1"/>
<sequence length="931" mass="108652">MNNPRENYEINGLFELNGRSSTNYDTADERCNPNYNNGQDEVLLTNHQTSNVQRSNSNHSDVDCVLPYRFFDEQTSYFKDGKSKIDYILVYEERTRSNVSFETQDETIVRARKERKERKYRERFINNLRKIGLLIEEEVLPGRLEVDLDVRARNGSTRSNQSRKVNNGNDVDAQNFARSSPTIYFFKISIPWPVLAQYAEKLNVRAPLQAYPSLFHDWSSNIFRILKISNPLYIDVPNKPLQYFTCPFKISKIDRFLNHDEPDTIFTTNQRIRLVHEILQSTVYGHRKRAQIGIARMLNEEIFTGAFPLHEGPYKSKEYIDPNEMNKRQVLYQYWARWSCWYKYQPLDHVQQYFGEKIAIYFAWLGFYTSWLLPAAVVGLLVFIYGVATIGQDVVSKEICESGTKYRMCQNCDEPGCPYEYISQTCFFARLSYLFDQPGTVFYSIFVSFWAVAFLEYWKRKSASLSYHWDVMSFEEEEKSRPEFVARAPFIKRNPITGLQEPSFPNRIRYQRMAAGLMLIALMLSLVVVFVVAVIIYRLLVSIPLFMNPNLSGWASIIASSTGALANLIFIMLLSPVYEKLAFRLTQWEMHRTQTEFDNHLTFKVFIFQFFNYYSSIFYIAFFKGKFIGTPGNYAQILGLRNENCSNNGCLGELAQQLGVIMIGKQIINNAQEILWPKMKTWWHQRRTNIPSRREGGKEGMTRWELDYSLLPYEGLFEEYLEMVLQFGFITIFVAAFPLAPFFALLNNWVEIRLDAQKLVCQTRRPIPERAQNIGIWFSILTFLAQIAVISNAFLIAFTSDFLPKLVYSFENNFSLHGYLDFSLSWAPANTTSLPCRYRDFRDPNGNLTLTYWKLMFVRIAFVCIFEHVVFSVSKLIDVIVPDVPRRLEVQIKRERYLAKQALADSDTILQAATEKIASTMMRQISRQSNH</sequence>
<dbReference type="EnsemblMetazoa" id="tetur01g09140.1">
    <property type="protein sequence ID" value="tetur01g09140.1"/>
    <property type="gene ID" value="tetur01g09140"/>
</dbReference>
<dbReference type="GO" id="GO:0005254">
    <property type="term" value="F:chloride channel activity"/>
    <property type="evidence" value="ECO:0007669"/>
    <property type="project" value="TreeGrafter"/>
</dbReference>
<feature type="transmembrane region" description="Helical" evidence="8">
    <location>
        <begin position="517"/>
        <end position="540"/>
    </location>
</feature>
<evidence type="ECO:0000313" key="11">
    <source>
        <dbReference type="EnsemblMetazoa" id="tetur01g09140.1"/>
    </source>
</evidence>
<feature type="transmembrane region" description="Helical" evidence="8">
    <location>
        <begin position="774"/>
        <end position="798"/>
    </location>
</feature>
<dbReference type="Proteomes" id="UP000015104">
    <property type="component" value="Unassembled WGS sequence"/>
</dbReference>
<feature type="transmembrane region" description="Helical" evidence="8">
    <location>
        <begin position="440"/>
        <end position="458"/>
    </location>
</feature>
<evidence type="ECO:0000256" key="7">
    <source>
        <dbReference type="ARBA" id="ARBA00023180"/>
    </source>
</evidence>
<feature type="transmembrane region" description="Helical" evidence="8">
    <location>
        <begin position="723"/>
        <end position="746"/>
    </location>
</feature>
<feature type="transmembrane region" description="Helical" evidence="8">
    <location>
        <begin position="361"/>
        <end position="388"/>
    </location>
</feature>
<accession>T1JS39</accession>
<evidence type="ECO:0000256" key="2">
    <source>
        <dbReference type="ARBA" id="ARBA00009671"/>
    </source>
</evidence>
<dbReference type="GO" id="GO:0046983">
    <property type="term" value="F:protein dimerization activity"/>
    <property type="evidence" value="ECO:0007669"/>
    <property type="project" value="InterPro"/>
</dbReference>
<evidence type="ECO:0000256" key="6">
    <source>
        <dbReference type="ARBA" id="ARBA00023136"/>
    </source>
</evidence>
<feature type="transmembrane region" description="Helical" evidence="8">
    <location>
        <begin position="856"/>
        <end position="877"/>
    </location>
</feature>
<keyword evidence="12" id="KW-1185">Reference proteome</keyword>
<evidence type="ECO:0000256" key="5">
    <source>
        <dbReference type="ARBA" id="ARBA00022989"/>
    </source>
</evidence>
<comment type="similarity">
    <text evidence="2 8">Belongs to the anoctamin family.</text>
</comment>
<protein>
    <recommendedName>
        <fullName evidence="8">Anoctamin</fullName>
    </recommendedName>
</protein>
<feature type="transmembrane region" description="Helical" evidence="8">
    <location>
        <begin position="552"/>
        <end position="574"/>
    </location>
</feature>
<comment type="subcellular location">
    <subcellularLocation>
        <location evidence="1">Cell membrane</location>
        <topology evidence="1">Multi-pass membrane protein</topology>
    </subcellularLocation>
    <subcellularLocation>
        <location evidence="8">Membrane</location>
        <topology evidence="8">Multi-pass membrane protein</topology>
    </subcellularLocation>
</comment>
<evidence type="ECO:0000256" key="3">
    <source>
        <dbReference type="ARBA" id="ARBA00022475"/>
    </source>
</evidence>
<dbReference type="PANTHER" id="PTHR12308">
    <property type="entry name" value="ANOCTAMIN"/>
    <property type="match status" value="1"/>
</dbReference>
<evidence type="ECO:0000259" key="9">
    <source>
        <dbReference type="Pfam" id="PF04547"/>
    </source>
</evidence>
<keyword evidence="5 8" id="KW-1133">Transmembrane helix</keyword>
<dbReference type="Pfam" id="PF04547">
    <property type="entry name" value="Anoctamin"/>
    <property type="match status" value="1"/>
</dbReference>
<evidence type="ECO:0000259" key="10">
    <source>
        <dbReference type="Pfam" id="PF16178"/>
    </source>
</evidence>
<dbReference type="GO" id="GO:0005886">
    <property type="term" value="C:plasma membrane"/>
    <property type="evidence" value="ECO:0007669"/>
    <property type="project" value="UniProtKB-SubCell"/>
</dbReference>